<feature type="domain" description="Lipoyl-binding" evidence="9">
    <location>
        <begin position="72"/>
        <end position="148"/>
    </location>
</feature>
<keyword evidence="6 8" id="KW-0275">Fatty acid biosynthesis</keyword>
<dbReference type="PROSITE" id="PS00188">
    <property type="entry name" value="BIOTIN"/>
    <property type="match status" value="1"/>
</dbReference>
<comment type="caution">
    <text evidence="10">The sequence shown here is derived from an EMBL/GenBank/DDBJ whole genome shotgun (WGS) entry which is preliminary data.</text>
</comment>
<dbReference type="GO" id="GO:0003989">
    <property type="term" value="F:acetyl-CoA carboxylase activity"/>
    <property type="evidence" value="ECO:0007669"/>
    <property type="project" value="InterPro"/>
</dbReference>
<accession>A0A9D1Z9D3</accession>
<comment type="pathway">
    <text evidence="1 8">Lipid metabolism; fatty acid biosynthesis.</text>
</comment>
<keyword evidence="3 8" id="KW-0444">Lipid biosynthesis</keyword>
<evidence type="ECO:0000256" key="8">
    <source>
        <dbReference type="RuleBase" id="RU364072"/>
    </source>
</evidence>
<evidence type="ECO:0000256" key="3">
    <source>
        <dbReference type="ARBA" id="ARBA00022516"/>
    </source>
</evidence>
<dbReference type="AlphaFoldDB" id="A0A9D1Z9D3"/>
<gene>
    <name evidence="10" type="primary">accB</name>
    <name evidence="10" type="ORF">H9728_06455</name>
</gene>
<name>A0A9D1Z9D3_9FIRM</name>
<dbReference type="InterPro" id="IPR011053">
    <property type="entry name" value="Single_hybrid_motif"/>
</dbReference>
<evidence type="ECO:0000256" key="7">
    <source>
        <dbReference type="ARBA" id="ARBA00023267"/>
    </source>
</evidence>
<evidence type="ECO:0000313" key="10">
    <source>
        <dbReference type="EMBL" id="HIY78669.1"/>
    </source>
</evidence>
<dbReference type="GO" id="GO:0009317">
    <property type="term" value="C:acetyl-CoA carboxylase complex"/>
    <property type="evidence" value="ECO:0007669"/>
    <property type="project" value="InterPro"/>
</dbReference>
<evidence type="ECO:0000256" key="2">
    <source>
        <dbReference type="ARBA" id="ARBA00017562"/>
    </source>
</evidence>
<dbReference type="InterPro" id="IPR001882">
    <property type="entry name" value="Biotin_BS"/>
</dbReference>
<dbReference type="InterPro" id="IPR000089">
    <property type="entry name" value="Biotin_lipoyl"/>
</dbReference>
<reference evidence="10" key="2">
    <citation type="submission" date="2021-04" db="EMBL/GenBank/DDBJ databases">
        <authorList>
            <person name="Gilroy R."/>
        </authorList>
    </citation>
    <scope>NUCLEOTIDE SEQUENCE</scope>
    <source>
        <strain evidence="10">CHK199-9574</strain>
    </source>
</reference>
<dbReference type="SUPFAM" id="SSF51230">
    <property type="entry name" value="Single hybrid motif"/>
    <property type="match status" value="1"/>
</dbReference>
<reference evidence="10" key="1">
    <citation type="journal article" date="2021" name="PeerJ">
        <title>Extensive microbial diversity within the chicken gut microbiome revealed by metagenomics and culture.</title>
        <authorList>
            <person name="Gilroy R."/>
            <person name="Ravi A."/>
            <person name="Getino M."/>
            <person name="Pursley I."/>
            <person name="Horton D.L."/>
            <person name="Alikhan N.F."/>
            <person name="Baker D."/>
            <person name="Gharbi K."/>
            <person name="Hall N."/>
            <person name="Watson M."/>
            <person name="Adriaenssens E.M."/>
            <person name="Foster-Nyarko E."/>
            <person name="Jarju S."/>
            <person name="Secka A."/>
            <person name="Antonio M."/>
            <person name="Oren A."/>
            <person name="Chaudhuri R.R."/>
            <person name="La Ragione R."/>
            <person name="Hildebrand F."/>
            <person name="Pallen M.J."/>
        </authorList>
    </citation>
    <scope>NUCLEOTIDE SEQUENCE</scope>
    <source>
        <strain evidence="10">CHK199-9574</strain>
    </source>
</reference>
<dbReference type="InterPro" id="IPR050709">
    <property type="entry name" value="Biotin_Carboxyl_Carrier/Decarb"/>
</dbReference>
<organism evidence="10 11">
    <name type="scientific">Candidatus Borkfalkia excrementavium</name>
    <dbReference type="NCBI Taxonomy" id="2838505"/>
    <lineage>
        <taxon>Bacteria</taxon>
        <taxon>Bacillati</taxon>
        <taxon>Bacillota</taxon>
        <taxon>Clostridia</taxon>
        <taxon>Christensenellales</taxon>
        <taxon>Christensenellaceae</taxon>
        <taxon>Candidatus Borkfalkia</taxon>
    </lineage>
</organism>
<evidence type="ECO:0000259" key="9">
    <source>
        <dbReference type="PROSITE" id="PS50968"/>
    </source>
</evidence>
<dbReference type="Pfam" id="PF00364">
    <property type="entry name" value="Biotin_lipoyl"/>
    <property type="match status" value="1"/>
</dbReference>
<evidence type="ECO:0000256" key="1">
    <source>
        <dbReference type="ARBA" id="ARBA00005194"/>
    </source>
</evidence>
<dbReference type="PANTHER" id="PTHR45266">
    <property type="entry name" value="OXALOACETATE DECARBOXYLASE ALPHA CHAIN"/>
    <property type="match status" value="1"/>
</dbReference>
<evidence type="ECO:0000256" key="4">
    <source>
        <dbReference type="ARBA" id="ARBA00022832"/>
    </source>
</evidence>
<dbReference type="Proteomes" id="UP000824135">
    <property type="component" value="Unassembled WGS sequence"/>
</dbReference>
<keyword evidence="5 8" id="KW-0443">Lipid metabolism</keyword>
<comment type="function">
    <text evidence="8">This protein is a component of the acetyl coenzyme A carboxylase complex; first, biotin carboxylase catalyzes the carboxylation of the carrier protein and then the transcarboxylase transfers the carboxyl group to form malonyl-CoA.</text>
</comment>
<dbReference type="FunFam" id="2.40.50.100:FF:000003">
    <property type="entry name" value="Acetyl-CoA carboxylase biotin carboxyl carrier protein"/>
    <property type="match status" value="1"/>
</dbReference>
<dbReference type="NCBIfam" id="TIGR00531">
    <property type="entry name" value="BCCP"/>
    <property type="match status" value="1"/>
</dbReference>
<dbReference type="GO" id="GO:0006633">
    <property type="term" value="P:fatty acid biosynthetic process"/>
    <property type="evidence" value="ECO:0007669"/>
    <property type="project" value="UniProtKB-KW"/>
</dbReference>
<dbReference type="PROSITE" id="PS50968">
    <property type="entry name" value="BIOTINYL_LIPOYL"/>
    <property type="match status" value="1"/>
</dbReference>
<dbReference type="PANTHER" id="PTHR45266:SF3">
    <property type="entry name" value="OXALOACETATE DECARBOXYLASE ALPHA CHAIN"/>
    <property type="match status" value="1"/>
</dbReference>
<evidence type="ECO:0000313" key="11">
    <source>
        <dbReference type="Proteomes" id="UP000824135"/>
    </source>
</evidence>
<proteinExistence type="predicted"/>
<keyword evidence="4 8" id="KW-0276">Fatty acid metabolism</keyword>
<protein>
    <recommendedName>
        <fullName evidence="2 8">Biotin carboxyl carrier protein of acetyl-CoA carboxylase</fullName>
    </recommendedName>
</protein>
<evidence type="ECO:0000256" key="6">
    <source>
        <dbReference type="ARBA" id="ARBA00023160"/>
    </source>
</evidence>
<dbReference type="CDD" id="cd06850">
    <property type="entry name" value="biotinyl_domain"/>
    <property type="match status" value="1"/>
</dbReference>
<dbReference type="InterPro" id="IPR001249">
    <property type="entry name" value="AcCoA_biotinCC"/>
</dbReference>
<dbReference type="Gene3D" id="2.40.50.100">
    <property type="match status" value="1"/>
</dbReference>
<dbReference type="EMBL" id="DXCO01000039">
    <property type="protein sequence ID" value="HIY78669.1"/>
    <property type="molecule type" value="Genomic_DNA"/>
</dbReference>
<sequence>MEKKKITELIEIFKESGLSSMEFSETAGDKSFSLKLENGAGQPIAYSPLPVREAVAEAPIPAPEDVKDYNKYRDIRSPMVGIFYAAPSPEAEPFVKVGQKVKKGDTLCIIEAMKLMNDVVAEESGEIVEICAENGALVEFGQVLFKIF</sequence>
<keyword evidence="7 8" id="KW-0092">Biotin</keyword>
<evidence type="ECO:0000256" key="5">
    <source>
        <dbReference type="ARBA" id="ARBA00023098"/>
    </source>
</evidence>
<dbReference type="PRINTS" id="PR01071">
    <property type="entry name" value="ACOABIOTINCC"/>
</dbReference>
<keyword evidence="10" id="KW-0436">Ligase</keyword>